<proteinExistence type="predicted"/>
<dbReference type="CDD" id="cd14014">
    <property type="entry name" value="STKc_PknB_like"/>
    <property type="match status" value="1"/>
</dbReference>
<dbReference type="InterPro" id="IPR008271">
    <property type="entry name" value="Ser/Thr_kinase_AS"/>
</dbReference>
<dbReference type="Gene3D" id="3.30.200.20">
    <property type="entry name" value="Phosphorylase Kinase, domain 1"/>
    <property type="match status" value="1"/>
</dbReference>
<evidence type="ECO:0000313" key="7">
    <source>
        <dbReference type="EMBL" id="MBW5481808.1"/>
    </source>
</evidence>
<gene>
    <name evidence="7" type="ORF">GPJ59_07895</name>
</gene>
<dbReference type="EMBL" id="WTFF01000034">
    <property type="protein sequence ID" value="MBW5481808.1"/>
    <property type="molecule type" value="Genomic_DNA"/>
</dbReference>
<dbReference type="Proteomes" id="UP000812013">
    <property type="component" value="Unassembled WGS sequence"/>
</dbReference>
<dbReference type="InterPro" id="IPR000719">
    <property type="entry name" value="Prot_kinase_dom"/>
</dbReference>
<reference evidence="7 8" key="1">
    <citation type="submission" date="2019-12" db="EMBL/GenBank/DDBJ databases">
        <title>Genome sequence of Streptomyces bambusae.</title>
        <authorList>
            <person name="Bansal K."/>
            <person name="Choksket S."/>
            <person name="Korpole S."/>
            <person name="Patil P.B."/>
        </authorList>
    </citation>
    <scope>NUCLEOTIDE SEQUENCE [LARGE SCALE GENOMIC DNA]</scope>
    <source>
        <strain evidence="7 8">SK60</strain>
    </source>
</reference>
<dbReference type="Gene3D" id="1.10.510.10">
    <property type="entry name" value="Transferase(Phosphotransferase) domain 1"/>
    <property type="match status" value="1"/>
</dbReference>
<protein>
    <submittedName>
        <fullName evidence="7">Protein kinase</fullName>
    </submittedName>
</protein>
<evidence type="ECO:0000256" key="2">
    <source>
        <dbReference type="ARBA" id="ARBA00022741"/>
    </source>
</evidence>
<keyword evidence="3 7" id="KW-0418">Kinase</keyword>
<comment type="caution">
    <text evidence="7">The sequence shown here is derived from an EMBL/GenBank/DDBJ whole genome shotgun (WGS) entry which is preliminary data.</text>
</comment>
<dbReference type="SUPFAM" id="SSF56112">
    <property type="entry name" value="Protein kinase-like (PK-like)"/>
    <property type="match status" value="1"/>
</dbReference>
<dbReference type="PANTHER" id="PTHR43289">
    <property type="entry name" value="MITOGEN-ACTIVATED PROTEIN KINASE KINASE KINASE 20-RELATED"/>
    <property type="match status" value="1"/>
</dbReference>
<keyword evidence="4 5" id="KW-0067">ATP-binding</keyword>
<name>A0ABS6Z239_9ACTN</name>
<keyword evidence="1" id="KW-0808">Transferase</keyword>
<dbReference type="InterPro" id="IPR011990">
    <property type="entry name" value="TPR-like_helical_dom_sf"/>
</dbReference>
<dbReference type="InterPro" id="IPR017441">
    <property type="entry name" value="Protein_kinase_ATP_BS"/>
</dbReference>
<evidence type="ECO:0000313" key="8">
    <source>
        <dbReference type="Proteomes" id="UP000812013"/>
    </source>
</evidence>
<dbReference type="PANTHER" id="PTHR43289:SF30">
    <property type="entry name" value="NON-SPECIFIC SERINE_THREONINE PROTEIN KINASE"/>
    <property type="match status" value="1"/>
</dbReference>
<accession>A0ABS6Z239</accession>
<dbReference type="PROSITE" id="PS00107">
    <property type="entry name" value="PROTEIN_KINASE_ATP"/>
    <property type="match status" value="1"/>
</dbReference>
<sequence length="757" mass="81805">MSPAVRHLLGNGGCEVGWMGGADVLGGRYELLRLLGRGGMGEVWEAVDRVVARRVAVKTLLPASGADSCVTSPADFEREARTLATLQHPGIVVVHDFGADGQRLFLVMELLLGRNLGKVLQETGPWEPEQVADALRILARALRYAHRAGVVHRDLKPANVMVGPDGTLKVCDFGIAKLAGETAGAGGFVGTPAYAAPEQVQGLAVDHRADLYSLGCIAYQLLTGAPPFESGHAAGILFQQVYVEPPPLDAARVPEPLASAVRALLMKDPGQRPDDASRLLDLLEPPAPMRPVSWVNSSGAATGFGELNDRQARFDAADDETKATEFEALAMDYEEFGAPFPVPAFAYLAFQVRLAGGWALHRLDRWSEAADTFGTAARWADGRPGYTVDLAKARHGWGASLCRDGRQAEAVPLLELASAALEEAGPALAQEASEARGMLGVAYTAAGGHPRAEAHVDHALSALDAEGLGAGEFALLLRRARVQLLDDRGALAEGFAEVMRLRKDGDDSYFVWQMADNLSSDLLKAATEQDPHLAQGALLAEQRQYVEALAQFDTALAERPTGGPRPDWVALRARTWRAGSLRELGRTVPAREEFRVLVAELSEAIGNDSDLVSHFRLQLGELCLLTGRPQEAVELYQHVVDANIARVGPDDRRVLRPRGLLAHALRVLGRHRDFKRECTAALAGYDRLGLADDFTLRLRFALARTELEHGLPALGVDLLRNLVRQAKVTLGASHPDTLTYERALHEHAPDQGREQDR</sequence>
<dbReference type="PROSITE" id="PS00108">
    <property type="entry name" value="PROTEIN_KINASE_ST"/>
    <property type="match status" value="1"/>
</dbReference>
<evidence type="ECO:0000256" key="3">
    <source>
        <dbReference type="ARBA" id="ARBA00022777"/>
    </source>
</evidence>
<dbReference type="PROSITE" id="PS50011">
    <property type="entry name" value="PROTEIN_KINASE_DOM"/>
    <property type="match status" value="1"/>
</dbReference>
<dbReference type="Gene3D" id="1.25.40.10">
    <property type="entry name" value="Tetratricopeptide repeat domain"/>
    <property type="match status" value="2"/>
</dbReference>
<evidence type="ECO:0000256" key="4">
    <source>
        <dbReference type="ARBA" id="ARBA00022840"/>
    </source>
</evidence>
<dbReference type="SUPFAM" id="SSF48452">
    <property type="entry name" value="TPR-like"/>
    <property type="match status" value="2"/>
</dbReference>
<feature type="domain" description="Protein kinase" evidence="6">
    <location>
        <begin position="29"/>
        <end position="287"/>
    </location>
</feature>
<keyword evidence="2 5" id="KW-0547">Nucleotide-binding</keyword>
<feature type="binding site" evidence="5">
    <location>
        <position position="58"/>
    </location>
    <ligand>
        <name>ATP</name>
        <dbReference type="ChEBI" id="CHEBI:30616"/>
    </ligand>
</feature>
<evidence type="ECO:0000259" key="6">
    <source>
        <dbReference type="PROSITE" id="PS50011"/>
    </source>
</evidence>
<dbReference type="GO" id="GO:0016301">
    <property type="term" value="F:kinase activity"/>
    <property type="evidence" value="ECO:0007669"/>
    <property type="project" value="UniProtKB-KW"/>
</dbReference>
<organism evidence="7 8">
    <name type="scientific">Streptomyces bambusae</name>
    <dbReference type="NCBI Taxonomy" id="1550616"/>
    <lineage>
        <taxon>Bacteria</taxon>
        <taxon>Bacillati</taxon>
        <taxon>Actinomycetota</taxon>
        <taxon>Actinomycetes</taxon>
        <taxon>Kitasatosporales</taxon>
        <taxon>Streptomycetaceae</taxon>
        <taxon>Streptomyces</taxon>
    </lineage>
</organism>
<keyword evidence="8" id="KW-1185">Reference proteome</keyword>
<evidence type="ECO:0000256" key="1">
    <source>
        <dbReference type="ARBA" id="ARBA00022679"/>
    </source>
</evidence>
<dbReference type="SMART" id="SM00220">
    <property type="entry name" value="S_TKc"/>
    <property type="match status" value="1"/>
</dbReference>
<dbReference type="InterPro" id="IPR011009">
    <property type="entry name" value="Kinase-like_dom_sf"/>
</dbReference>
<dbReference type="Pfam" id="PF00069">
    <property type="entry name" value="Pkinase"/>
    <property type="match status" value="1"/>
</dbReference>
<evidence type="ECO:0000256" key="5">
    <source>
        <dbReference type="PROSITE-ProRule" id="PRU10141"/>
    </source>
</evidence>